<protein>
    <submittedName>
        <fullName evidence="2">Glycosyltransferase family 2 protein</fullName>
    </submittedName>
</protein>
<organism evidence="2 3">
    <name type="scientific">Candidatus Shapirobacteria bacterium CG07_land_8_20_14_0_80_39_12</name>
    <dbReference type="NCBI Taxonomy" id="1974480"/>
    <lineage>
        <taxon>Bacteria</taxon>
        <taxon>Candidatus Shapironibacteriota</taxon>
    </lineage>
</organism>
<accession>A0A2M6YQB6</accession>
<evidence type="ECO:0000259" key="1">
    <source>
        <dbReference type="Pfam" id="PF00535"/>
    </source>
</evidence>
<dbReference type="PANTHER" id="PTHR43179:SF7">
    <property type="entry name" value="RHAMNOSYLTRANSFERASE WBBL"/>
    <property type="match status" value="1"/>
</dbReference>
<feature type="domain" description="Glycosyltransferase 2-like" evidence="1">
    <location>
        <begin position="9"/>
        <end position="119"/>
    </location>
</feature>
<dbReference type="EMBL" id="PEXA01000019">
    <property type="protein sequence ID" value="PIU33325.1"/>
    <property type="molecule type" value="Genomic_DNA"/>
</dbReference>
<dbReference type="InterPro" id="IPR001173">
    <property type="entry name" value="Glyco_trans_2-like"/>
</dbReference>
<keyword evidence="2" id="KW-0808">Transferase</keyword>
<dbReference type="PANTHER" id="PTHR43179">
    <property type="entry name" value="RHAMNOSYLTRANSFERASE WBBL"/>
    <property type="match status" value="1"/>
</dbReference>
<gene>
    <name evidence="2" type="ORF">COT04_00650</name>
</gene>
<name>A0A2M6YQB6_9BACT</name>
<dbReference type="Pfam" id="PF00535">
    <property type="entry name" value="Glycos_transf_2"/>
    <property type="match status" value="1"/>
</dbReference>
<dbReference type="Gene3D" id="3.90.550.10">
    <property type="entry name" value="Spore Coat Polysaccharide Biosynthesis Protein SpsA, Chain A"/>
    <property type="match status" value="1"/>
</dbReference>
<sequence length="289" mass="32697">MGSPKVKVSIIILSWNTKQLLRNCLKSLKGMGEIIVVDNGSTDGSPAMVAEEFPQVKLIKNKKNLGFGAANNQGMKVATGDYFLLLNSDTIVKNQAPLKMAAFLAKNTQVGVVGCKLLNPDNSLQPSAGPFPNLKVSFIMLFLEHWLGDLVRFSFKKTKEVDWVMGAALMVCPGVIKKAGWMDEKMFMYMDEVEWCCRIKKAGFKVFFYPEAEIIHLFGGSSKTGRQDPILNIYRGLLYFYQKHYSHWQLKILKFMLKLKAREAIILGWLTNNHYLKQTYAEALKIVKN</sequence>
<evidence type="ECO:0000313" key="2">
    <source>
        <dbReference type="EMBL" id="PIU33325.1"/>
    </source>
</evidence>
<comment type="caution">
    <text evidence="2">The sequence shown here is derived from an EMBL/GenBank/DDBJ whole genome shotgun (WGS) entry which is preliminary data.</text>
</comment>
<dbReference type="Proteomes" id="UP000229559">
    <property type="component" value="Unassembled WGS sequence"/>
</dbReference>
<dbReference type="GO" id="GO:0016740">
    <property type="term" value="F:transferase activity"/>
    <property type="evidence" value="ECO:0007669"/>
    <property type="project" value="UniProtKB-KW"/>
</dbReference>
<dbReference type="AlphaFoldDB" id="A0A2M6YQB6"/>
<proteinExistence type="predicted"/>
<dbReference type="CDD" id="cd04186">
    <property type="entry name" value="GT_2_like_c"/>
    <property type="match status" value="1"/>
</dbReference>
<evidence type="ECO:0000313" key="3">
    <source>
        <dbReference type="Proteomes" id="UP000229559"/>
    </source>
</evidence>
<dbReference type="InterPro" id="IPR029044">
    <property type="entry name" value="Nucleotide-diphossugar_trans"/>
</dbReference>
<dbReference type="SUPFAM" id="SSF53448">
    <property type="entry name" value="Nucleotide-diphospho-sugar transferases"/>
    <property type="match status" value="1"/>
</dbReference>
<reference evidence="3" key="1">
    <citation type="submission" date="2017-09" db="EMBL/GenBank/DDBJ databases">
        <title>Depth-based differentiation of microbial function through sediment-hosted aquifers and enrichment of novel symbionts in the deep terrestrial subsurface.</title>
        <authorList>
            <person name="Probst A.J."/>
            <person name="Ladd B."/>
            <person name="Jarett J.K."/>
            <person name="Geller-Mcgrath D.E."/>
            <person name="Sieber C.M.K."/>
            <person name="Emerson J.B."/>
            <person name="Anantharaman K."/>
            <person name="Thomas B.C."/>
            <person name="Malmstrom R."/>
            <person name="Stieglmeier M."/>
            <person name="Klingl A."/>
            <person name="Woyke T."/>
            <person name="Ryan C.M."/>
            <person name="Banfield J.F."/>
        </authorList>
    </citation>
    <scope>NUCLEOTIDE SEQUENCE [LARGE SCALE GENOMIC DNA]</scope>
</reference>